<organism evidence="12 13">
    <name type="scientific">Cohnella cholangitidis</name>
    <dbReference type="NCBI Taxonomy" id="2598458"/>
    <lineage>
        <taxon>Bacteria</taxon>
        <taxon>Bacillati</taxon>
        <taxon>Bacillota</taxon>
        <taxon>Bacilli</taxon>
        <taxon>Bacillales</taxon>
        <taxon>Paenibacillaceae</taxon>
        <taxon>Cohnella</taxon>
    </lineage>
</organism>
<dbReference type="EMBL" id="CP041969">
    <property type="protein sequence ID" value="QMV43241.1"/>
    <property type="molecule type" value="Genomic_DNA"/>
</dbReference>
<feature type="domain" description="ABC transporter" evidence="10">
    <location>
        <begin position="361"/>
        <end position="595"/>
    </location>
</feature>
<dbReference type="InterPro" id="IPR017871">
    <property type="entry name" value="ABC_transporter-like_CS"/>
</dbReference>
<dbReference type="Pfam" id="PF00664">
    <property type="entry name" value="ABC_membrane"/>
    <property type="match status" value="1"/>
</dbReference>
<dbReference type="InterPro" id="IPR027417">
    <property type="entry name" value="P-loop_NTPase"/>
</dbReference>
<keyword evidence="7 9" id="KW-1133">Transmembrane helix</keyword>
<dbReference type="SUPFAM" id="SSF90123">
    <property type="entry name" value="ABC transporter transmembrane region"/>
    <property type="match status" value="1"/>
</dbReference>
<gene>
    <name evidence="12" type="ORF">FPL14_20195</name>
</gene>
<dbReference type="KEGG" id="cchl:FPL14_20195"/>
<evidence type="ECO:0000256" key="7">
    <source>
        <dbReference type="ARBA" id="ARBA00022989"/>
    </source>
</evidence>
<dbReference type="PROSITE" id="PS50929">
    <property type="entry name" value="ABC_TM1F"/>
    <property type="match status" value="1"/>
</dbReference>
<evidence type="ECO:0000256" key="5">
    <source>
        <dbReference type="ARBA" id="ARBA00022741"/>
    </source>
</evidence>
<dbReference type="InterPro" id="IPR003439">
    <property type="entry name" value="ABC_transporter-like_ATP-bd"/>
</dbReference>
<evidence type="ECO:0000256" key="8">
    <source>
        <dbReference type="ARBA" id="ARBA00023136"/>
    </source>
</evidence>
<keyword evidence="4 9" id="KW-0812">Transmembrane</keyword>
<evidence type="ECO:0000256" key="6">
    <source>
        <dbReference type="ARBA" id="ARBA00022840"/>
    </source>
</evidence>
<dbReference type="PANTHER" id="PTHR24221:SF654">
    <property type="entry name" value="ATP-BINDING CASSETTE SUB-FAMILY B MEMBER 6"/>
    <property type="match status" value="1"/>
</dbReference>
<dbReference type="SMART" id="SM00382">
    <property type="entry name" value="AAA"/>
    <property type="match status" value="1"/>
</dbReference>
<dbReference type="GO" id="GO:0140359">
    <property type="term" value="F:ABC-type transporter activity"/>
    <property type="evidence" value="ECO:0007669"/>
    <property type="project" value="InterPro"/>
</dbReference>
<dbReference type="Gene3D" id="1.20.1560.10">
    <property type="entry name" value="ABC transporter type 1, transmembrane domain"/>
    <property type="match status" value="1"/>
</dbReference>
<sequence length="596" mass="66162">MRVILIMAKSSAMAGIRMRKFLGFDEMKRPFVRLVPYIAKYRKIYGLLGSLMLFDIGLTLFFSWFVSRAADAAIAGEVGTIVWLMVLGAGIVILAFLSDFYESVLQAETVNRIRRDLKQTLLDHMLRLPTRYFSANHSGDLVSRLTQDVTGIEGAIGPNLLNLIRMPLLAAASFAYLLAIQWQLALICILLGPAALLIGGLFGKRVRDNRRSLQSQLGRVNALLHDIFSGFSVMRAFSMERKLSRSYDSYCNDVLTMERKEARLLGWLHAGSGMLSLTAFFFSLGLGAYFVALGKLSIGSLFAFVTLIQYMIYPFSGIAGQWGGLQKSLASVERIWNVLDEKPDRESMPVYVPPPSLNEGIRLRRLQYAYDNGGNAISGIDLFIPAGDTVAIVGPSGSGKSTLLQLLAGLLQPSQGSISFDNEQLALANPDVWRSYISYVPQEPYLFTGTIRENIAGGRPEAPDRDIVEAARAANAHDFIMKLPYGYETVIGERGGDLSGGQRQRITIARAILKNAPILLLDEATSSLDLESEALVKEALSRLMMHRTVLMSAHRLSAVSEANRILYLHQGRIEEHGTHEELLQRNGRYARLYERR</sequence>
<evidence type="ECO:0000256" key="3">
    <source>
        <dbReference type="ARBA" id="ARBA00022475"/>
    </source>
</evidence>
<dbReference type="PANTHER" id="PTHR24221">
    <property type="entry name" value="ATP-BINDING CASSETTE SUB-FAMILY B"/>
    <property type="match status" value="1"/>
</dbReference>
<evidence type="ECO:0000313" key="13">
    <source>
        <dbReference type="Proteomes" id="UP000515679"/>
    </source>
</evidence>
<name>A0A7G5C207_9BACL</name>
<proteinExistence type="predicted"/>
<evidence type="ECO:0000256" key="1">
    <source>
        <dbReference type="ARBA" id="ARBA00004651"/>
    </source>
</evidence>
<dbReference type="Proteomes" id="UP000515679">
    <property type="component" value="Chromosome"/>
</dbReference>
<keyword evidence="6 12" id="KW-0067">ATP-binding</keyword>
<dbReference type="SUPFAM" id="SSF52540">
    <property type="entry name" value="P-loop containing nucleoside triphosphate hydrolases"/>
    <property type="match status" value="1"/>
</dbReference>
<evidence type="ECO:0000256" key="9">
    <source>
        <dbReference type="SAM" id="Phobius"/>
    </source>
</evidence>
<protein>
    <submittedName>
        <fullName evidence="12">ABC transporter ATP-binding protein</fullName>
    </submittedName>
</protein>
<dbReference type="RefSeq" id="WP_182299474.1">
    <property type="nucleotide sequence ID" value="NZ_CP041969.1"/>
</dbReference>
<reference evidence="12 13" key="1">
    <citation type="submission" date="2019-07" db="EMBL/GenBank/DDBJ databases">
        <authorList>
            <person name="Kim J.K."/>
            <person name="Cheong H.-M."/>
            <person name="Choi Y."/>
            <person name="Hwang K.J."/>
            <person name="Lee S."/>
            <person name="Choi C."/>
        </authorList>
    </citation>
    <scope>NUCLEOTIDE SEQUENCE [LARGE SCALE GENOMIC DNA]</scope>
    <source>
        <strain evidence="12 13">KS 22</strain>
    </source>
</reference>
<dbReference type="InterPro" id="IPR036640">
    <property type="entry name" value="ABC1_TM_sf"/>
</dbReference>
<feature type="transmembrane region" description="Helical" evidence="9">
    <location>
        <begin position="184"/>
        <end position="203"/>
    </location>
</feature>
<dbReference type="InterPro" id="IPR003593">
    <property type="entry name" value="AAA+_ATPase"/>
</dbReference>
<accession>A0A7G5C207</accession>
<keyword evidence="3" id="KW-1003">Cell membrane</keyword>
<evidence type="ECO:0000259" key="11">
    <source>
        <dbReference type="PROSITE" id="PS50929"/>
    </source>
</evidence>
<feature type="transmembrane region" description="Helical" evidence="9">
    <location>
        <begin position="298"/>
        <end position="319"/>
    </location>
</feature>
<keyword evidence="13" id="KW-1185">Reference proteome</keyword>
<feature type="transmembrane region" description="Helical" evidence="9">
    <location>
        <begin position="78"/>
        <end position="97"/>
    </location>
</feature>
<keyword evidence="8 9" id="KW-0472">Membrane</keyword>
<feature type="transmembrane region" description="Helical" evidence="9">
    <location>
        <begin position="267"/>
        <end position="292"/>
    </location>
</feature>
<keyword evidence="5" id="KW-0547">Nucleotide-binding</keyword>
<dbReference type="Pfam" id="PF00005">
    <property type="entry name" value="ABC_tran"/>
    <property type="match status" value="1"/>
</dbReference>
<dbReference type="Gene3D" id="3.40.50.300">
    <property type="entry name" value="P-loop containing nucleotide triphosphate hydrolases"/>
    <property type="match status" value="1"/>
</dbReference>
<evidence type="ECO:0000313" key="12">
    <source>
        <dbReference type="EMBL" id="QMV43241.1"/>
    </source>
</evidence>
<keyword evidence="2" id="KW-0813">Transport</keyword>
<dbReference type="GO" id="GO:0005524">
    <property type="term" value="F:ATP binding"/>
    <property type="evidence" value="ECO:0007669"/>
    <property type="project" value="UniProtKB-KW"/>
</dbReference>
<dbReference type="InterPro" id="IPR039421">
    <property type="entry name" value="Type_1_exporter"/>
</dbReference>
<dbReference type="GO" id="GO:0016887">
    <property type="term" value="F:ATP hydrolysis activity"/>
    <property type="evidence" value="ECO:0007669"/>
    <property type="project" value="InterPro"/>
</dbReference>
<evidence type="ECO:0000256" key="4">
    <source>
        <dbReference type="ARBA" id="ARBA00022692"/>
    </source>
</evidence>
<feature type="transmembrane region" description="Helical" evidence="9">
    <location>
        <begin position="44"/>
        <end position="66"/>
    </location>
</feature>
<dbReference type="GO" id="GO:0005886">
    <property type="term" value="C:plasma membrane"/>
    <property type="evidence" value="ECO:0007669"/>
    <property type="project" value="UniProtKB-SubCell"/>
</dbReference>
<dbReference type="InterPro" id="IPR011527">
    <property type="entry name" value="ABC1_TM_dom"/>
</dbReference>
<evidence type="ECO:0000256" key="2">
    <source>
        <dbReference type="ARBA" id="ARBA00022448"/>
    </source>
</evidence>
<feature type="domain" description="ABC transmembrane type-1" evidence="11">
    <location>
        <begin position="47"/>
        <end position="327"/>
    </location>
</feature>
<dbReference type="AlphaFoldDB" id="A0A7G5C207"/>
<evidence type="ECO:0000259" key="10">
    <source>
        <dbReference type="PROSITE" id="PS50893"/>
    </source>
</evidence>
<dbReference type="PROSITE" id="PS50893">
    <property type="entry name" value="ABC_TRANSPORTER_2"/>
    <property type="match status" value="1"/>
</dbReference>
<dbReference type="FunFam" id="3.40.50.300:FF:000221">
    <property type="entry name" value="Multidrug ABC transporter ATP-binding protein"/>
    <property type="match status" value="1"/>
</dbReference>
<dbReference type="PROSITE" id="PS00211">
    <property type="entry name" value="ABC_TRANSPORTER_1"/>
    <property type="match status" value="1"/>
</dbReference>
<comment type="subcellular location">
    <subcellularLocation>
        <location evidence="1">Cell membrane</location>
        <topology evidence="1">Multi-pass membrane protein</topology>
    </subcellularLocation>
</comment>
<dbReference type="CDD" id="cd07346">
    <property type="entry name" value="ABC_6TM_exporters"/>
    <property type="match status" value="1"/>
</dbReference>
<dbReference type="GO" id="GO:0034040">
    <property type="term" value="F:ATPase-coupled lipid transmembrane transporter activity"/>
    <property type="evidence" value="ECO:0007669"/>
    <property type="project" value="TreeGrafter"/>
</dbReference>